<dbReference type="STRING" id="555875.SAMN04488124_0993"/>
<keyword evidence="5" id="KW-1185">Reference proteome</keyword>
<dbReference type="InterPro" id="IPR055736">
    <property type="entry name" value="DUF7312"/>
</dbReference>
<reference evidence="5" key="1">
    <citation type="submission" date="2016-10" db="EMBL/GenBank/DDBJ databases">
        <authorList>
            <person name="Varghese N."/>
            <person name="Submissions S."/>
        </authorList>
    </citation>
    <scope>NUCLEOTIDE SEQUENCE [LARGE SCALE GENOMIC DNA]</scope>
    <source>
        <strain evidence="5">CGMCC 1.8711</strain>
    </source>
</reference>
<accession>A0A1I6G7R6</accession>
<gene>
    <name evidence="4" type="ORF">SAMN04488124_0993</name>
</gene>
<name>A0A1I6G7R6_9EURY</name>
<feature type="compositionally biased region" description="Acidic residues" evidence="1">
    <location>
        <begin position="27"/>
        <end position="38"/>
    </location>
</feature>
<keyword evidence="2" id="KW-0812">Transmembrane</keyword>
<keyword evidence="2" id="KW-1133">Transmembrane helix</keyword>
<dbReference type="OrthoDB" id="282861at2157"/>
<dbReference type="Proteomes" id="UP000243250">
    <property type="component" value="Unassembled WGS sequence"/>
</dbReference>
<keyword evidence="2" id="KW-0472">Membrane</keyword>
<dbReference type="AlphaFoldDB" id="A0A1I6G7R6"/>
<evidence type="ECO:0000256" key="2">
    <source>
        <dbReference type="SAM" id="Phobius"/>
    </source>
</evidence>
<dbReference type="Pfam" id="PF23994">
    <property type="entry name" value="DUF7312"/>
    <property type="match status" value="1"/>
</dbReference>
<feature type="domain" description="DUF7312" evidence="3">
    <location>
        <begin position="28"/>
        <end position="74"/>
    </location>
</feature>
<evidence type="ECO:0000256" key="1">
    <source>
        <dbReference type="SAM" id="MobiDB-lite"/>
    </source>
</evidence>
<evidence type="ECO:0000259" key="3">
    <source>
        <dbReference type="Pfam" id="PF23994"/>
    </source>
</evidence>
<dbReference type="RefSeq" id="WP_089877257.1">
    <property type="nucleotide sequence ID" value="NZ_FOYS01000001.1"/>
</dbReference>
<dbReference type="EMBL" id="FOYS01000001">
    <property type="protein sequence ID" value="SFR38235.1"/>
    <property type="molecule type" value="Genomic_DNA"/>
</dbReference>
<proteinExistence type="predicted"/>
<feature type="region of interest" description="Disordered" evidence="1">
    <location>
        <begin position="1"/>
        <end position="53"/>
    </location>
</feature>
<evidence type="ECO:0000313" key="4">
    <source>
        <dbReference type="EMBL" id="SFR38235.1"/>
    </source>
</evidence>
<sequence>MDRRDDGVDDTEADPTVAPETTPTSADADEEEETDDVFEDPRTLEPLEPGRPTAENALFVVIGAVGTVLLFVTAL</sequence>
<evidence type="ECO:0000313" key="5">
    <source>
        <dbReference type="Proteomes" id="UP000243250"/>
    </source>
</evidence>
<organism evidence="4 5">
    <name type="scientific">Halogeometricum limi</name>
    <dbReference type="NCBI Taxonomy" id="555875"/>
    <lineage>
        <taxon>Archaea</taxon>
        <taxon>Methanobacteriati</taxon>
        <taxon>Methanobacteriota</taxon>
        <taxon>Stenosarchaea group</taxon>
        <taxon>Halobacteria</taxon>
        <taxon>Halobacteriales</taxon>
        <taxon>Haloferacaceae</taxon>
        <taxon>Halogeometricum</taxon>
    </lineage>
</organism>
<protein>
    <recommendedName>
        <fullName evidence="3">DUF7312 domain-containing protein</fullName>
    </recommendedName>
</protein>
<feature type="transmembrane region" description="Helical" evidence="2">
    <location>
        <begin position="57"/>
        <end position="74"/>
    </location>
</feature>